<evidence type="ECO:0000313" key="7">
    <source>
        <dbReference type="EMBL" id="CAI9782279.1"/>
    </source>
</evidence>
<dbReference type="Gene3D" id="3.80.10.10">
    <property type="entry name" value="Ribonuclease Inhibitor"/>
    <property type="match status" value="1"/>
</dbReference>
<evidence type="ECO:0000313" key="8">
    <source>
        <dbReference type="Proteomes" id="UP000834106"/>
    </source>
</evidence>
<accession>A0AAD2A601</accession>
<evidence type="ECO:0000256" key="3">
    <source>
        <dbReference type="ARBA" id="ARBA00022729"/>
    </source>
</evidence>
<keyword evidence="3" id="KW-0732">Signal</keyword>
<name>A0AAD2A601_9LAMI</name>
<keyword evidence="4" id="KW-1133">Transmembrane helix</keyword>
<dbReference type="Proteomes" id="UP000834106">
    <property type="component" value="Chromosome 18"/>
</dbReference>
<organism evidence="7 8">
    <name type="scientific">Fraxinus pennsylvanica</name>
    <dbReference type="NCBI Taxonomy" id="56036"/>
    <lineage>
        <taxon>Eukaryota</taxon>
        <taxon>Viridiplantae</taxon>
        <taxon>Streptophyta</taxon>
        <taxon>Embryophyta</taxon>
        <taxon>Tracheophyta</taxon>
        <taxon>Spermatophyta</taxon>
        <taxon>Magnoliopsida</taxon>
        <taxon>eudicotyledons</taxon>
        <taxon>Gunneridae</taxon>
        <taxon>Pentapetalae</taxon>
        <taxon>asterids</taxon>
        <taxon>lamiids</taxon>
        <taxon>Lamiales</taxon>
        <taxon>Oleaceae</taxon>
        <taxon>Oleeae</taxon>
        <taxon>Fraxinus</taxon>
    </lineage>
</organism>
<evidence type="ECO:0000256" key="6">
    <source>
        <dbReference type="ARBA" id="ARBA00037847"/>
    </source>
</evidence>
<reference evidence="7" key="1">
    <citation type="submission" date="2023-05" db="EMBL/GenBank/DDBJ databases">
        <authorList>
            <person name="Huff M."/>
        </authorList>
    </citation>
    <scope>NUCLEOTIDE SEQUENCE</scope>
</reference>
<dbReference type="SUPFAM" id="SSF52058">
    <property type="entry name" value="L domain-like"/>
    <property type="match status" value="1"/>
</dbReference>
<dbReference type="PANTHER" id="PTHR46084:SF4">
    <property type="entry name" value="PROTEIN KINASE DOMAIN-CONTAINING PROTEIN"/>
    <property type="match status" value="1"/>
</dbReference>
<dbReference type="Pfam" id="PF00560">
    <property type="entry name" value="LRR_1"/>
    <property type="match status" value="1"/>
</dbReference>
<dbReference type="GO" id="GO:0012505">
    <property type="term" value="C:endomembrane system"/>
    <property type="evidence" value="ECO:0007669"/>
    <property type="project" value="UniProtKB-SubCell"/>
</dbReference>
<evidence type="ECO:0000256" key="5">
    <source>
        <dbReference type="ARBA" id="ARBA00023136"/>
    </source>
</evidence>
<gene>
    <name evidence="7" type="ORF">FPE_LOCUS29709</name>
</gene>
<keyword evidence="5" id="KW-0472">Membrane</keyword>
<protein>
    <submittedName>
        <fullName evidence="7">Uncharacterized protein</fullName>
    </submittedName>
</protein>
<dbReference type="InterPro" id="IPR032675">
    <property type="entry name" value="LRR_dom_sf"/>
</dbReference>
<dbReference type="PANTHER" id="PTHR46084">
    <property type="entry name" value="PROTEIN MALE DISCOVERER 2"/>
    <property type="match status" value="1"/>
</dbReference>
<evidence type="ECO:0000256" key="4">
    <source>
        <dbReference type="ARBA" id="ARBA00022989"/>
    </source>
</evidence>
<dbReference type="EMBL" id="OU503053">
    <property type="protein sequence ID" value="CAI9782279.1"/>
    <property type="molecule type" value="Genomic_DNA"/>
</dbReference>
<proteinExistence type="predicted"/>
<sequence length="131" mass="14849">MLFSCRNLKDLCLRGTLAPDPRNLVHVKYMILRNNSCSGLIQEEIAKLNELEVLDLGYNNFSGQLPCHFINNFSIAIFLLDNNVLLGNMHPEIYERQKLSEVQVDGRLLQESTCYAHLQGDKRLAQGGSPM</sequence>
<dbReference type="AlphaFoldDB" id="A0AAD2A601"/>
<evidence type="ECO:0000256" key="2">
    <source>
        <dbReference type="ARBA" id="ARBA00022692"/>
    </source>
</evidence>
<keyword evidence="2" id="KW-0812">Transmembrane</keyword>
<dbReference type="InterPro" id="IPR001611">
    <property type="entry name" value="Leu-rich_rpt"/>
</dbReference>
<comment type="subcellular location">
    <subcellularLocation>
        <location evidence="6">Endomembrane system</location>
        <topology evidence="6">Single-pass membrane protein</topology>
    </subcellularLocation>
    <subcellularLocation>
        <location evidence="1">Membrane</location>
        <topology evidence="1">Single-pass type I membrane protein</topology>
    </subcellularLocation>
</comment>
<keyword evidence="8" id="KW-1185">Reference proteome</keyword>
<evidence type="ECO:0000256" key="1">
    <source>
        <dbReference type="ARBA" id="ARBA00004479"/>
    </source>
</evidence>